<evidence type="ECO:0008006" key="4">
    <source>
        <dbReference type="Google" id="ProtNLM"/>
    </source>
</evidence>
<dbReference type="AlphaFoldDB" id="A0A150HPF8"/>
<reference evidence="2 3" key="1">
    <citation type="journal article" date="2016" name="Sci. Rep.">
        <title>Genomic and phenotypic characterization of the species Acinetobacter venetianus.</title>
        <authorList>
            <person name="Fondi M."/>
            <person name="Maida I."/>
            <person name="Perrin E."/>
            <person name="Orlandini V."/>
            <person name="La Torre L."/>
            <person name="Bosi E."/>
            <person name="Negroni A."/>
            <person name="Zanaroli G."/>
            <person name="Fava F."/>
            <person name="Decorosi F."/>
            <person name="Giovannetti L."/>
            <person name="Viti C."/>
            <person name="Vaneechoutte M."/>
            <person name="Dijkshoorn L."/>
            <person name="Fani R."/>
        </authorList>
    </citation>
    <scope>NUCLEOTIDE SEQUENCE [LARGE SCALE GENOMIC DNA]</scope>
    <source>
        <strain evidence="2 3">LUH13518</strain>
    </source>
</reference>
<keyword evidence="1" id="KW-0812">Transmembrane</keyword>
<protein>
    <recommendedName>
        <fullName evidence="4">Type 4 fimbrial biogenesis protein PilX N-terminal domain-containing protein</fullName>
    </recommendedName>
</protein>
<comment type="caution">
    <text evidence="2">The sequence shown here is derived from an EMBL/GenBank/DDBJ whole genome shotgun (WGS) entry which is preliminary data.</text>
</comment>
<keyword evidence="1" id="KW-1133">Transmembrane helix</keyword>
<organism evidence="2 3">
    <name type="scientific">Acinetobacter venetianus</name>
    <dbReference type="NCBI Taxonomy" id="52133"/>
    <lineage>
        <taxon>Bacteria</taxon>
        <taxon>Pseudomonadati</taxon>
        <taxon>Pseudomonadota</taxon>
        <taxon>Gammaproteobacteria</taxon>
        <taxon>Moraxellales</taxon>
        <taxon>Moraxellaceae</taxon>
        <taxon>Acinetobacter</taxon>
    </lineage>
</organism>
<accession>A0A150HPF8</accession>
<dbReference type="Proteomes" id="UP000075544">
    <property type="component" value="Unassembled WGS sequence"/>
</dbReference>
<feature type="transmembrane region" description="Helical" evidence="1">
    <location>
        <begin position="12"/>
        <end position="34"/>
    </location>
</feature>
<dbReference type="PATRIC" id="fig|52133.19.peg.3234"/>
<sequence>MKSITTPRHQQQGATLIVVLFVLLLITIVGIIAIRTAITSLNIATNSQIGQLLVQTGDTPTNQFLNVGSYETLMAADLVIGAARLDTPGKEYIFCYKPMSSQQTAATMDATVLIPPDANAAWDTKATIDSTQTSRNGFCNLEQDFGSAREAVVTQVAVRIPTDADKSLEAGALLETGGDLSLNSVAQSSKVPVTRARITTTSILPNYASADLATVQKDCIGGASSVGYINDALDEGVAGTTGKRTVADCLASYGIPVNVQVQEIILRQFEPENTSPASAWSP</sequence>
<dbReference type="EMBL" id="JRHX01000092">
    <property type="protein sequence ID" value="KXZ68458.1"/>
    <property type="molecule type" value="Genomic_DNA"/>
</dbReference>
<keyword evidence="1" id="KW-0472">Membrane</keyword>
<evidence type="ECO:0000313" key="2">
    <source>
        <dbReference type="EMBL" id="KXZ68458.1"/>
    </source>
</evidence>
<dbReference type="RefSeq" id="WP_061525638.1">
    <property type="nucleotide sequence ID" value="NZ_JRHX01000092.1"/>
</dbReference>
<gene>
    <name evidence="2" type="ORF">AVENLUH13518_03183</name>
</gene>
<proteinExistence type="predicted"/>
<evidence type="ECO:0000313" key="3">
    <source>
        <dbReference type="Proteomes" id="UP000075544"/>
    </source>
</evidence>
<name>A0A150HPF8_9GAMM</name>
<evidence type="ECO:0000256" key="1">
    <source>
        <dbReference type="SAM" id="Phobius"/>
    </source>
</evidence>